<dbReference type="Pfam" id="PF13692">
    <property type="entry name" value="Glyco_trans_1_4"/>
    <property type="match status" value="1"/>
</dbReference>
<gene>
    <name evidence="1" type="ORF">EI546_14725</name>
</gene>
<sequence length="427" mass="48814">MKKLLIIGHTFPEPSTTAAGGRMMQLIKLFQEESFEIIFASTAVISERSVDLPKFGISVKNILLNDSEFDLWVKELSPEIVIFDRFITEEQFGWRITESCPKALKILDTEDLHFLRKSREEAVRKNLPLEQANLFSDTAKRELASILRCDLSLIISEYEMELLQDKFGINSNILFYLPFLINGTKEVRNLPFFEERKHFITIGNLFHQPNVDGVLQLKKLWPKIREKLPNAELHIYGAYAPPKINELHNINEGFLIMGWAEEVGSVMKSARLQLAPLRFGAGLKGKLVDAMQFGTPSITTVVGAEGLCGSLPFSGSISETDESFVKEAVHLYSDKKAWETAQKNGFTILEERFQKSFFSQDFNRRIEEISSNLEKHREKNFLGQVLQHHTLQSTKYLSKWIEAKNTIPQNASPVCYANSSEVRDEYK</sequence>
<evidence type="ECO:0000313" key="2">
    <source>
        <dbReference type="Proteomes" id="UP000285517"/>
    </source>
</evidence>
<accession>A0A410G6K1</accession>
<dbReference type="SUPFAM" id="SSF53756">
    <property type="entry name" value="UDP-Glycosyltransferase/glycogen phosphorylase"/>
    <property type="match status" value="1"/>
</dbReference>
<dbReference type="EMBL" id="CP034951">
    <property type="protein sequence ID" value="QAA82896.1"/>
    <property type="molecule type" value="Genomic_DNA"/>
</dbReference>
<reference evidence="1 2" key="1">
    <citation type="submission" date="2019-01" db="EMBL/GenBank/DDBJ databases">
        <title>Complete genome sequencing of Aequorivita sp. H23M31.</title>
        <authorList>
            <person name="Bae J.-W."/>
        </authorList>
    </citation>
    <scope>NUCLEOTIDE SEQUENCE [LARGE SCALE GENOMIC DNA]</scope>
    <source>
        <strain evidence="1 2">H23M31</strain>
    </source>
</reference>
<dbReference type="OrthoDB" id="9807209at2"/>
<proteinExistence type="predicted"/>
<evidence type="ECO:0000313" key="1">
    <source>
        <dbReference type="EMBL" id="QAA82896.1"/>
    </source>
</evidence>
<protein>
    <submittedName>
        <fullName evidence="1">Glycosyltransferase</fullName>
    </submittedName>
</protein>
<dbReference type="CDD" id="cd03801">
    <property type="entry name" value="GT4_PimA-like"/>
    <property type="match status" value="1"/>
</dbReference>
<dbReference type="KEGG" id="aev:EI546_14725"/>
<dbReference type="Proteomes" id="UP000285517">
    <property type="component" value="Chromosome"/>
</dbReference>
<organism evidence="1 2">
    <name type="scientific">Aequorivita ciconiae</name>
    <dbReference type="NCBI Taxonomy" id="2494375"/>
    <lineage>
        <taxon>Bacteria</taxon>
        <taxon>Pseudomonadati</taxon>
        <taxon>Bacteroidota</taxon>
        <taxon>Flavobacteriia</taxon>
        <taxon>Flavobacteriales</taxon>
        <taxon>Flavobacteriaceae</taxon>
        <taxon>Aequorivita</taxon>
    </lineage>
</organism>
<dbReference type="GO" id="GO:0016740">
    <property type="term" value="F:transferase activity"/>
    <property type="evidence" value="ECO:0007669"/>
    <property type="project" value="UniProtKB-KW"/>
</dbReference>
<keyword evidence="1" id="KW-0808">Transferase</keyword>
<name>A0A410G6K1_9FLAO</name>
<dbReference type="Gene3D" id="3.40.50.2000">
    <property type="entry name" value="Glycogen Phosphorylase B"/>
    <property type="match status" value="1"/>
</dbReference>
<keyword evidence="2" id="KW-1185">Reference proteome</keyword>
<dbReference type="AlphaFoldDB" id="A0A410G6K1"/>
<dbReference type="RefSeq" id="WP_128251260.1">
    <property type="nucleotide sequence ID" value="NZ_CP034951.1"/>
</dbReference>